<dbReference type="HOGENOM" id="CLU_2344382_0_0_3"/>
<dbReference type="EMBL" id="BX548175">
    <property type="protein sequence ID" value="CAE20806.1"/>
    <property type="molecule type" value="Genomic_DNA"/>
</dbReference>
<dbReference type="AlphaFoldDB" id="Q7V7V2"/>
<organism evidence="1 2">
    <name type="scientific">Prochlorococcus marinus (strain MIT 9313)</name>
    <dbReference type="NCBI Taxonomy" id="74547"/>
    <lineage>
        <taxon>Bacteria</taxon>
        <taxon>Bacillati</taxon>
        <taxon>Cyanobacteriota</taxon>
        <taxon>Cyanophyceae</taxon>
        <taxon>Synechococcales</taxon>
        <taxon>Prochlorococcaceae</taxon>
        <taxon>Prochlorococcus</taxon>
    </lineage>
</organism>
<evidence type="ECO:0000313" key="1">
    <source>
        <dbReference type="EMBL" id="CAE20806.1"/>
    </source>
</evidence>
<evidence type="ECO:0000313" key="2">
    <source>
        <dbReference type="Proteomes" id="UP000001423"/>
    </source>
</evidence>
<proteinExistence type="predicted"/>
<dbReference type="KEGG" id="pmt:PMT_0631"/>
<reference evidence="1 2" key="1">
    <citation type="journal article" date="2003" name="Nature">
        <title>Genome divergence in two Prochlorococcus ecotypes reflects oceanic niche differentiation.</title>
        <authorList>
            <person name="Rocap G."/>
            <person name="Larimer F.W."/>
            <person name="Lamerdin J.E."/>
            <person name="Malfatti S."/>
            <person name="Chain P."/>
            <person name="Ahlgren N.A."/>
            <person name="Arellano A."/>
            <person name="Coleman M."/>
            <person name="Hauser L."/>
            <person name="Hess W.R."/>
            <person name="Johnson Z.I."/>
            <person name="Land M.L."/>
            <person name="Lindell D."/>
            <person name="Post A.F."/>
            <person name="Regala W."/>
            <person name="Shah M."/>
            <person name="Shaw S.L."/>
            <person name="Steglich C."/>
            <person name="Sullivan M.B."/>
            <person name="Ting C.S."/>
            <person name="Tolonen A."/>
            <person name="Webb E.A."/>
            <person name="Zinser E.R."/>
            <person name="Chisholm S.W."/>
        </authorList>
    </citation>
    <scope>NUCLEOTIDE SEQUENCE [LARGE SCALE GENOMIC DNA]</scope>
    <source>
        <strain evidence="2">MIT 9313</strain>
    </source>
</reference>
<sequence length="97" mass="11288">MISEKLNASKANNLLNQSKTMSMERHDQELSLDQLKAICAGIILNNYIGLDMDLRVDRCNMGRPSWHKLTSTWKHPRYNIQGKVHGRYEEWTAINMN</sequence>
<gene>
    <name evidence="1" type="ordered locus">PMT_0631</name>
</gene>
<accession>Q7V7V2</accession>
<dbReference type="Proteomes" id="UP000001423">
    <property type="component" value="Chromosome"/>
</dbReference>
<protein>
    <submittedName>
        <fullName evidence="1">Uncharacterized protein</fullName>
    </submittedName>
</protein>
<keyword evidence="2" id="KW-1185">Reference proteome</keyword>
<name>Q7V7V2_PROMM</name>